<dbReference type="GO" id="GO:0006817">
    <property type="term" value="P:phosphate ion transport"/>
    <property type="evidence" value="ECO:0007669"/>
    <property type="project" value="UniProtKB-KW"/>
</dbReference>
<dbReference type="PIRSF" id="PIRSF003107">
    <property type="entry name" value="PhoU"/>
    <property type="match status" value="1"/>
</dbReference>
<dbReference type="GO" id="GO:0045936">
    <property type="term" value="P:negative regulation of phosphate metabolic process"/>
    <property type="evidence" value="ECO:0007669"/>
    <property type="project" value="InterPro"/>
</dbReference>
<gene>
    <name evidence="3" type="primary">phoU2</name>
    <name evidence="3" type="ORF">HSR121_0367</name>
</gene>
<dbReference type="NCBIfam" id="TIGR02135">
    <property type="entry name" value="phoU_full"/>
    <property type="match status" value="1"/>
</dbReference>
<name>A0A897N056_9EURY</name>
<dbReference type="RefSeq" id="WP_229114169.1">
    <property type="nucleotide sequence ID" value="NZ_CP064787.1"/>
</dbReference>
<dbReference type="EMBL" id="CP064787">
    <property type="protein sequence ID" value="QSG04723.1"/>
    <property type="molecule type" value="Genomic_DNA"/>
</dbReference>
<comment type="function">
    <text evidence="1">Plays a role in the regulation of phosphate uptake.</text>
</comment>
<dbReference type="Gene3D" id="1.20.58.220">
    <property type="entry name" value="Phosphate transport system protein phou homolog 2, domain 2"/>
    <property type="match status" value="1"/>
</dbReference>
<protein>
    <recommendedName>
        <fullName evidence="1">Phosphate-specific transport system accessory protein PhoU</fullName>
    </recommendedName>
</protein>
<comment type="subunit">
    <text evidence="1">Homodimer.</text>
</comment>
<dbReference type="PANTHER" id="PTHR42930:SF3">
    <property type="entry name" value="PHOSPHATE-SPECIFIC TRANSPORT SYSTEM ACCESSORY PROTEIN PHOU"/>
    <property type="match status" value="1"/>
</dbReference>
<dbReference type="SUPFAM" id="SSF109755">
    <property type="entry name" value="PhoU-like"/>
    <property type="match status" value="1"/>
</dbReference>
<feature type="domain" description="PhoU" evidence="2">
    <location>
        <begin position="20"/>
        <end position="104"/>
    </location>
</feature>
<dbReference type="PANTHER" id="PTHR42930">
    <property type="entry name" value="PHOSPHATE-SPECIFIC TRANSPORT SYSTEM ACCESSORY PROTEIN PHOU"/>
    <property type="match status" value="1"/>
</dbReference>
<evidence type="ECO:0000259" key="2">
    <source>
        <dbReference type="Pfam" id="PF01895"/>
    </source>
</evidence>
<dbReference type="InterPro" id="IPR038078">
    <property type="entry name" value="PhoU-like_sf"/>
</dbReference>
<evidence type="ECO:0000256" key="1">
    <source>
        <dbReference type="PIRNR" id="PIRNR003107"/>
    </source>
</evidence>
<keyword evidence="1" id="KW-0963">Cytoplasm</keyword>
<comment type="subcellular location">
    <subcellularLocation>
        <location evidence="1">Cytoplasm</location>
    </subcellularLocation>
</comment>
<keyword evidence="1" id="KW-0813">Transport</keyword>
<dbReference type="GeneID" id="68854020"/>
<comment type="similarity">
    <text evidence="1">Belongs to the PhoU family.</text>
</comment>
<reference evidence="3" key="1">
    <citation type="submission" date="2020-11" db="EMBL/GenBank/DDBJ databases">
        <title>Carbohydrate-dependent, anaerobic sulfur respiration: A novel catabolism in halophilic archaea.</title>
        <authorList>
            <person name="Sorokin D.Y."/>
            <person name="Messina E."/>
            <person name="Smedile F."/>
            <person name="La Cono V."/>
            <person name="Hallsworth J.E."/>
            <person name="Yakimov M.M."/>
        </authorList>
    </citation>
    <scope>NUCLEOTIDE SEQUENCE</scope>
    <source>
        <strain evidence="3">HSR12-1</strain>
    </source>
</reference>
<accession>A0A897N056</accession>
<evidence type="ECO:0000313" key="4">
    <source>
        <dbReference type="Proteomes" id="UP000663525"/>
    </source>
</evidence>
<sequence length="226" mass="24817">MSEPSLSEQPASLRDDVLAFGDSVHNQLRRALSALDTLDPELARTVVDGDRLVNERYLDLERDCIEVLALHQPVASDLRAVVTAFKILTDLERIADLAANLASLVEPLTAEIRDDAFAAVRLIEIGELASEMVIDALYAFETGDADLCRTVVDRDGSLNDRCQDAMDTVVRQLLDPTETAPFASVAPDVLQRVLVLVRDLERIGDHAANVAARSYYAFKADDALLR</sequence>
<evidence type="ECO:0000313" key="3">
    <source>
        <dbReference type="EMBL" id="QSG04723.1"/>
    </source>
</evidence>
<organism evidence="3 4">
    <name type="scientific">Halapricum desulfuricans</name>
    <dbReference type="NCBI Taxonomy" id="2841257"/>
    <lineage>
        <taxon>Archaea</taxon>
        <taxon>Methanobacteriati</taxon>
        <taxon>Methanobacteriota</taxon>
        <taxon>Stenosarchaea group</taxon>
        <taxon>Halobacteria</taxon>
        <taxon>Halobacteriales</taxon>
        <taxon>Haloarculaceae</taxon>
        <taxon>Halapricum</taxon>
    </lineage>
</organism>
<dbReference type="Pfam" id="PF01895">
    <property type="entry name" value="PhoU"/>
    <property type="match status" value="2"/>
</dbReference>
<proteinExistence type="inferred from homology"/>
<feature type="domain" description="PhoU" evidence="2">
    <location>
        <begin position="123"/>
        <end position="212"/>
    </location>
</feature>
<dbReference type="AlphaFoldDB" id="A0A897N056"/>
<keyword evidence="1" id="KW-0592">Phosphate transport</keyword>
<dbReference type="GO" id="GO:0030643">
    <property type="term" value="P:intracellular phosphate ion homeostasis"/>
    <property type="evidence" value="ECO:0007669"/>
    <property type="project" value="InterPro"/>
</dbReference>
<dbReference type="GO" id="GO:0005737">
    <property type="term" value="C:cytoplasm"/>
    <property type="evidence" value="ECO:0007669"/>
    <property type="project" value="UniProtKB-SubCell"/>
</dbReference>
<dbReference type="InterPro" id="IPR028366">
    <property type="entry name" value="PhoU"/>
</dbReference>
<dbReference type="Proteomes" id="UP000663525">
    <property type="component" value="Chromosome"/>
</dbReference>
<dbReference type="InterPro" id="IPR026022">
    <property type="entry name" value="PhoU_dom"/>
</dbReference>